<gene>
    <name evidence="1" type="ORF">A2872_02245</name>
</gene>
<dbReference type="STRING" id="1798377.A2872_02245"/>
<accession>A0A1F5Z5P8</accession>
<dbReference type="Proteomes" id="UP000178681">
    <property type="component" value="Unassembled WGS sequence"/>
</dbReference>
<evidence type="ECO:0000313" key="1">
    <source>
        <dbReference type="EMBL" id="OGG07761.1"/>
    </source>
</evidence>
<name>A0A1F5Z5P8_9BACT</name>
<dbReference type="AlphaFoldDB" id="A0A1F5Z5P8"/>
<dbReference type="EMBL" id="MFJG01000002">
    <property type="protein sequence ID" value="OGG07761.1"/>
    <property type="molecule type" value="Genomic_DNA"/>
</dbReference>
<reference evidence="1 2" key="1">
    <citation type="journal article" date="2016" name="Nat. Commun.">
        <title>Thousands of microbial genomes shed light on interconnected biogeochemical processes in an aquifer system.</title>
        <authorList>
            <person name="Anantharaman K."/>
            <person name="Brown C.T."/>
            <person name="Hug L.A."/>
            <person name="Sharon I."/>
            <person name="Castelle C.J."/>
            <person name="Probst A.J."/>
            <person name="Thomas B.C."/>
            <person name="Singh A."/>
            <person name="Wilkins M.J."/>
            <person name="Karaoz U."/>
            <person name="Brodie E.L."/>
            <person name="Williams K.H."/>
            <person name="Hubbard S.S."/>
            <person name="Banfield J.F."/>
        </authorList>
    </citation>
    <scope>NUCLEOTIDE SEQUENCE [LARGE SCALE GENOMIC DNA]</scope>
</reference>
<sequence length="87" mass="9772">MEVSLPGLTFLADFFRLAQDLESLIAKLNCDAFISLQRPFVKLSKFLLVITSGFGTIDKLSRDSGYKAKSHRGLKIFLLYSPLAKFL</sequence>
<evidence type="ECO:0000313" key="2">
    <source>
        <dbReference type="Proteomes" id="UP000178681"/>
    </source>
</evidence>
<comment type="caution">
    <text evidence="1">The sequence shown here is derived from an EMBL/GenBank/DDBJ whole genome shotgun (WGS) entry which is preliminary data.</text>
</comment>
<protein>
    <submittedName>
        <fullName evidence="1">Uncharacterized protein</fullName>
    </submittedName>
</protein>
<proteinExistence type="predicted"/>
<organism evidence="1 2">
    <name type="scientific">Candidatus Gottesmanbacteria bacterium RIFCSPHIGHO2_01_FULL_42_12</name>
    <dbReference type="NCBI Taxonomy" id="1798377"/>
    <lineage>
        <taxon>Bacteria</taxon>
        <taxon>Candidatus Gottesmaniibacteriota</taxon>
    </lineage>
</organism>